<organism evidence="2">
    <name type="scientific">Timema genevievae</name>
    <name type="common">Walking stick</name>
    <dbReference type="NCBI Taxonomy" id="629358"/>
    <lineage>
        <taxon>Eukaryota</taxon>
        <taxon>Metazoa</taxon>
        <taxon>Ecdysozoa</taxon>
        <taxon>Arthropoda</taxon>
        <taxon>Hexapoda</taxon>
        <taxon>Insecta</taxon>
        <taxon>Pterygota</taxon>
        <taxon>Neoptera</taxon>
        <taxon>Polyneoptera</taxon>
        <taxon>Phasmatodea</taxon>
        <taxon>Timematodea</taxon>
        <taxon>Timematoidea</taxon>
        <taxon>Timematidae</taxon>
        <taxon>Timema</taxon>
    </lineage>
</organism>
<gene>
    <name evidence="2" type="ORF">TGEB3V08_LOCUS3614</name>
</gene>
<evidence type="ECO:0000313" key="2">
    <source>
        <dbReference type="EMBL" id="CAD7589692.1"/>
    </source>
</evidence>
<sequence length="155" mass="17790">MMANMGYDDQHPPAQTPGAISERGQVTPWHEDYEFPASVGPPEEQQVDETYEQFEERVLNKRAGHMYHIVKSKLNRSDKLFLSEMVHRNNRKQTAEDGEIRAQILVRSSFEEEGSCCLRMSAKSQFIWDQGIVLEGRRGGWRLGLEVGHVEGEDK</sequence>
<evidence type="ECO:0000256" key="1">
    <source>
        <dbReference type="SAM" id="MobiDB-lite"/>
    </source>
</evidence>
<dbReference type="AlphaFoldDB" id="A0A7R9JVU8"/>
<proteinExistence type="predicted"/>
<accession>A0A7R9JVU8</accession>
<feature type="region of interest" description="Disordered" evidence="1">
    <location>
        <begin position="1"/>
        <end position="26"/>
    </location>
</feature>
<protein>
    <submittedName>
        <fullName evidence="2">Uncharacterized protein</fullName>
    </submittedName>
</protein>
<reference evidence="2" key="1">
    <citation type="submission" date="2020-11" db="EMBL/GenBank/DDBJ databases">
        <authorList>
            <person name="Tran Van P."/>
        </authorList>
    </citation>
    <scope>NUCLEOTIDE SEQUENCE</scope>
</reference>
<dbReference type="EMBL" id="OE840162">
    <property type="protein sequence ID" value="CAD7589692.1"/>
    <property type="molecule type" value="Genomic_DNA"/>
</dbReference>
<name>A0A7R9JVU8_TIMGE</name>